<dbReference type="InterPro" id="IPR016167">
    <property type="entry name" value="FAD-bd_PCMH_sub1"/>
</dbReference>
<dbReference type="Gene3D" id="3.30.43.10">
    <property type="entry name" value="Uridine Diphospho-n-acetylenolpyruvylglucosamine Reductase, domain 2"/>
    <property type="match status" value="1"/>
</dbReference>
<evidence type="ECO:0000256" key="20">
    <source>
        <dbReference type="HAMAP-Rule" id="MF_00037"/>
    </source>
</evidence>
<dbReference type="InterPro" id="IPR016169">
    <property type="entry name" value="FAD-bd_PCMH_sub2"/>
</dbReference>
<keyword evidence="15 20" id="KW-0560">Oxidoreductase</keyword>
<evidence type="ECO:0000256" key="5">
    <source>
        <dbReference type="ARBA" id="ARBA00010485"/>
    </source>
</evidence>
<feature type="active site" evidence="20">
    <location>
        <position position="161"/>
    </location>
</feature>
<comment type="cofactor">
    <cofactor evidence="1 20">
        <name>FAD</name>
        <dbReference type="ChEBI" id="CHEBI:57692"/>
    </cofactor>
</comment>
<dbReference type="NCBIfam" id="NF010478">
    <property type="entry name" value="PRK13903.1"/>
    <property type="match status" value="1"/>
</dbReference>
<evidence type="ECO:0000256" key="17">
    <source>
        <dbReference type="ARBA" id="ARBA00023316"/>
    </source>
</evidence>
<dbReference type="EMBL" id="JAUQTG010000028">
    <property type="protein sequence ID" value="MDO7858955.1"/>
    <property type="molecule type" value="Genomic_DNA"/>
</dbReference>
<evidence type="ECO:0000256" key="7">
    <source>
        <dbReference type="ARBA" id="ARBA00015188"/>
    </source>
</evidence>
<reference evidence="22" key="2">
    <citation type="journal article" date="2024" name="Int. J. Antimicrob. Agents">
        <title>Identification of a novel Providencia species showing multi-drug-resistant in three patients with hospital-acquired infection.</title>
        <authorList>
            <person name="Yang W."/>
            <person name="Chen J."/>
            <person name="Yang F."/>
            <person name="Ji P."/>
            <person name="Shen S."/>
            <person name="Yin D."/>
            <person name="Hu F."/>
        </authorList>
    </citation>
    <scope>NUCLEOTIDE SEQUENCE</scope>
    <source>
        <strain evidence="22">CRE-138-0111</strain>
    </source>
</reference>
<feature type="domain" description="FAD-binding PCMH-type" evidence="21">
    <location>
        <begin position="15"/>
        <end position="185"/>
    </location>
</feature>
<dbReference type="InterPro" id="IPR036635">
    <property type="entry name" value="MurB_C_sf"/>
</dbReference>
<evidence type="ECO:0000256" key="16">
    <source>
        <dbReference type="ARBA" id="ARBA00023306"/>
    </source>
</evidence>
<dbReference type="Pfam" id="PF02873">
    <property type="entry name" value="MurB_C"/>
    <property type="match status" value="1"/>
</dbReference>
<evidence type="ECO:0000256" key="10">
    <source>
        <dbReference type="ARBA" id="ARBA00022630"/>
    </source>
</evidence>
<evidence type="ECO:0000259" key="21">
    <source>
        <dbReference type="PROSITE" id="PS51387"/>
    </source>
</evidence>
<dbReference type="InterPro" id="IPR003170">
    <property type="entry name" value="MurB"/>
</dbReference>
<keyword evidence="23" id="KW-1185">Reference proteome</keyword>
<dbReference type="PROSITE" id="PS51387">
    <property type="entry name" value="FAD_PCMH"/>
    <property type="match status" value="1"/>
</dbReference>
<evidence type="ECO:0000256" key="4">
    <source>
        <dbReference type="ARBA" id="ARBA00004752"/>
    </source>
</evidence>
<feature type="active site" evidence="20">
    <location>
        <position position="327"/>
    </location>
</feature>
<dbReference type="PANTHER" id="PTHR21071:SF4">
    <property type="entry name" value="UDP-N-ACETYLENOLPYRUVOYLGLUCOSAMINE REDUCTASE"/>
    <property type="match status" value="1"/>
</dbReference>
<comment type="function">
    <text evidence="2 20">Cell wall formation.</text>
</comment>
<dbReference type="NCBIfam" id="NF000755">
    <property type="entry name" value="PRK00046.1"/>
    <property type="match status" value="1"/>
</dbReference>
<evidence type="ECO:0000313" key="23">
    <source>
        <dbReference type="Proteomes" id="UP001176478"/>
    </source>
</evidence>
<reference evidence="22" key="1">
    <citation type="submission" date="2023-07" db="EMBL/GenBank/DDBJ databases">
        <authorList>
            <person name="Yang W."/>
            <person name="Chen J."/>
            <person name="Ji P."/>
            <person name="Hu F."/>
        </authorList>
    </citation>
    <scope>NUCLEOTIDE SEQUENCE</scope>
    <source>
        <strain evidence="22">CRE-138-0111</strain>
    </source>
</reference>
<evidence type="ECO:0000256" key="13">
    <source>
        <dbReference type="ARBA" id="ARBA00022960"/>
    </source>
</evidence>
<dbReference type="Pfam" id="PF01565">
    <property type="entry name" value="FAD_binding_4"/>
    <property type="match status" value="1"/>
</dbReference>
<organism evidence="22 23">
    <name type="scientific">Providencia huashanensis</name>
    <dbReference type="NCBI Taxonomy" id="3037798"/>
    <lineage>
        <taxon>Bacteria</taxon>
        <taxon>Pseudomonadati</taxon>
        <taxon>Pseudomonadota</taxon>
        <taxon>Gammaproteobacteria</taxon>
        <taxon>Enterobacterales</taxon>
        <taxon>Morganellaceae</taxon>
        <taxon>Providencia</taxon>
    </lineage>
</organism>
<protein>
    <recommendedName>
        <fullName evidence="7 20">UDP-N-acetylenolpyruvoylglucosamine reductase</fullName>
        <ecNumber evidence="6 20">1.3.1.98</ecNumber>
    </recommendedName>
    <alternativeName>
        <fullName evidence="18 20">UDP-N-acetylmuramate dehydrogenase</fullName>
    </alternativeName>
</protein>
<dbReference type="SUPFAM" id="SSF56194">
    <property type="entry name" value="Uridine diphospho-N-Acetylenolpyruvylglucosamine reductase, MurB, C-terminal domain"/>
    <property type="match status" value="1"/>
</dbReference>
<evidence type="ECO:0000256" key="6">
    <source>
        <dbReference type="ARBA" id="ARBA00012518"/>
    </source>
</evidence>
<keyword evidence="17 20" id="KW-0961">Cell wall biogenesis/degradation</keyword>
<keyword evidence="8 20" id="KW-0963">Cytoplasm</keyword>
<dbReference type="NCBIfam" id="TIGR00179">
    <property type="entry name" value="murB"/>
    <property type="match status" value="1"/>
</dbReference>
<evidence type="ECO:0000256" key="19">
    <source>
        <dbReference type="ARBA" id="ARBA00048914"/>
    </source>
</evidence>
<keyword evidence="10 20" id="KW-0285">Flavoprotein</keyword>
<dbReference type="HAMAP" id="MF_00037">
    <property type="entry name" value="MurB"/>
    <property type="match status" value="1"/>
</dbReference>
<comment type="subcellular location">
    <subcellularLocation>
        <location evidence="3 20">Cytoplasm</location>
    </subcellularLocation>
</comment>
<dbReference type="InterPro" id="IPR006094">
    <property type="entry name" value="Oxid_FAD_bind_N"/>
</dbReference>
<dbReference type="Gene3D" id="3.30.465.10">
    <property type="match status" value="1"/>
</dbReference>
<dbReference type="Gene3D" id="3.90.78.10">
    <property type="entry name" value="UDP-N-acetylenolpyruvoylglucosamine reductase, C-terminal domain"/>
    <property type="match status" value="1"/>
</dbReference>
<proteinExistence type="inferred from homology"/>
<evidence type="ECO:0000256" key="9">
    <source>
        <dbReference type="ARBA" id="ARBA00022618"/>
    </source>
</evidence>
<gene>
    <name evidence="20 22" type="primary">murB</name>
    <name evidence="22" type="ORF">Q5E86_22020</name>
</gene>
<dbReference type="GO" id="GO:0008762">
    <property type="term" value="F:UDP-N-acetylmuramate dehydrogenase activity"/>
    <property type="evidence" value="ECO:0007669"/>
    <property type="project" value="UniProtKB-EC"/>
</dbReference>
<feature type="active site" description="Proton donor" evidence="20">
    <location>
        <position position="231"/>
    </location>
</feature>
<comment type="pathway">
    <text evidence="4 20">Cell wall biogenesis; peptidoglycan biosynthesis.</text>
</comment>
<keyword evidence="13 20" id="KW-0133">Cell shape</keyword>
<dbReference type="SUPFAM" id="SSF56176">
    <property type="entry name" value="FAD-binding/transporter-associated domain-like"/>
    <property type="match status" value="1"/>
</dbReference>
<comment type="caution">
    <text evidence="22">The sequence shown here is derived from an EMBL/GenBank/DDBJ whole genome shotgun (WGS) entry which is preliminary data.</text>
</comment>
<dbReference type="InterPro" id="IPR016166">
    <property type="entry name" value="FAD-bd_PCMH"/>
</dbReference>
<keyword evidence="11 20" id="KW-0274">FAD</keyword>
<keyword evidence="14 20" id="KW-0573">Peptidoglycan synthesis</keyword>
<dbReference type="Proteomes" id="UP001176478">
    <property type="component" value="Unassembled WGS sequence"/>
</dbReference>
<dbReference type="EC" id="1.3.1.98" evidence="6 20"/>
<keyword evidence="16 20" id="KW-0131">Cell cycle</keyword>
<evidence type="ECO:0000256" key="3">
    <source>
        <dbReference type="ARBA" id="ARBA00004496"/>
    </source>
</evidence>
<comment type="similarity">
    <text evidence="5 20">Belongs to the MurB family.</text>
</comment>
<evidence type="ECO:0000256" key="8">
    <source>
        <dbReference type="ARBA" id="ARBA00022490"/>
    </source>
</evidence>
<evidence type="ECO:0000313" key="22">
    <source>
        <dbReference type="EMBL" id="MDO7858955.1"/>
    </source>
</evidence>
<evidence type="ECO:0000256" key="1">
    <source>
        <dbReference type="ARBA" id="ARBA00001974"/>
    </source>
</evidence>
<evidence type="ECO:0000256" key="18">
    <source>
        <dbReference type="ARBA" id="ARBA00031026"/>
    </source>
</evidence>
<name>A0ABT9AW99_9GAMM</name>
<evidence type="ECO:0000256" key="2">
    <source>
        <dbReference type="ARBA" id="ARBA00003921"/>
    </source>
</evidence>
<accession>A0ABT9AW99</accession>
<evidence type="ECO:0000256" key="15">
    <source>
        <dbReference type="ARBA" id="ARBA00023002"/>
    </source>
</evidence>
<keyword evidence="12 20" id="KW-0521">NADP</keyword>
<evidence type="ECO:0000256" key="14">
    <source>
        <dbReference type="ARBA" id="ARBA00022984"/>
    </source>
</evidence>
<dbReference type="InterPro" id="IPR036318">
    <property type="entry name" value="FAD-bd_PCMH-like_sf"/>
</dbReference>
<comment type="catalytic activity">
    <reaction evidence="19 20">
        <text>UDP-N-acetyl-alpha-D-muramate + NADP(+) = UDP-N-acetyl-3-O-(1-carboxyvinyl)-alpha-D-glucosamine + NADPH + H(+)</text>
        <dbReference type="Rhea" id="RHEA:12248"/>
        <dbReference type="ChEBI" id="CHEBI:15378"/>
        <dbReference type="ChEBI" id="CHEBI:57783"/>
        <dbReference type="ChEBI" id="CHEBI:58349"/>
        <dbReference type="ChEBI" id="CHEBI:68483"/>
        <dbReference type="ChEBI" id="CHEBI:70757"/>
        <dbReference type="EC" id="1.3.1.98"/>
    </reaction>
</comment>
<keyword evidence="9 20" id="KW-0132">Cell division</keyword>
<evidence type="ECO:0000256" key="12">
    <source>
        <dbReference type="ARBA" id="ARBA00022857"/>
    </source>
</evidence>
<dbReference type="PANTHER" id="PTHR21071">
    <property type="entry name" value="UDP-N-ACETYLENOLPYRUVOYLGLUCOSAMINE REDUCTASE"/>
    <property type="match status" value="1"/>
</dbReference>
<dbReference type="InterPro" id="IPR011601">
    <property type="entry name" value="MurB_C"/>
</dbReference>
<evidence type="ECO:0000256" key="11">
    <source>
        <dbReference type="ARBA" id="ARBA00022827"/>
    </source>
</evidence>
<sequence length="354" mass="39310">MNPTSELKPFNSFGIDAKALSVFIVENKQSLHQQWLKAKSDNLPVLLLGGGSNVLFVENFDGIVIINQLKGIEIAECGDYWHVHVQAGENWHQLLETLLQKGVYGAENLALIPGCAGSAPIQNIGAYGVELKDICDYVDILSLETNQETRITASECQFGYRDSIFKHKYQYGYAIVSIGLKFAKMWEPKLTYGDLAQFNPETVTPKQVFDAVCQTRRNKLPDPKITGNAGSFFKNPVVSAEQAAKIKQQNPSCPQYIQDDGSVKLAAGWLIDQCGLKGHEIGGAAVHTQQALVLINKHQATGMDVVNLAKYVSQSVAKRFGIILEPEVRFIGRHGEVNAMDYIQWKRHQSPYSW</sequence>